<protein>
    <submittedName>
        <fullName evidence="2">Uncharacterized protein</fullName>
    </submittedName>
</protein>
<evidence type="ECO:0000256" key="1">
    <source>
        <dbReference type="SAM" id="Phobius"/>
    </source>
</evidence>
<sequence length="46" mass="5078">MIFIAIWWSAMAAASLLVAREMRGSNSWIFVVLAILCAAVAYFCIP</sequence>
<dbReference type="EMBL" id="LR796419">
    <property type="protein sequence ID" value="CAB4142745.1"/>
    <property type="molecule type" value="Genomic_DNA"/>
</dbReference>
<keyword evidence="1" id="KW-0472">Membrane</keyword>
<gene>
    <name evidence="3" type="ORF">UFOVP1414_31</name>
    <name evidence="2" type="ORF">UFOVP442_46</name>
</gene>
<accession>A0A6J5M6V2</accession>
<keyword evidence="1" id="KW-1133">Transmembrane helix</keyword>
<keyword evidence="1" id="KW-0812">Transmembrane</keyword>
<feature type="transmembrane region" description="Helical" evidence="1">
    <location>
        <begin position="29"/>
        <end position="45"/>
    </location>
</feature>
<dbReference type="EMBL" id="LR797380">
    <property type="protein sequence ID" value="CAB4211840.1"/>
    <property type="molecule type" value="Genomic_DNA"/>
</dbReference>
<evidence type="ECO:0000313" key="3">
    <source>
        <dbReference type="EMBL" id="CAB4211840.1"/>
    </source>
</evidence>
<reference evidence="2" key="1">
    <citation type="submission" date="2020-04" db="EMBL/GenBank/DDBJ databases">
        <authorList>
            <person name="Chiriac C."/>
            <person name="Salcher M."/>
            <person name="Ghai R."/>
            <person name="Kavagutti S V."/>
        </authorList>
    </citation>
    <scope>NUCLEOTIDE SEQUENCE</scope>
</reference>
<evidence type="ECO:0000313" key="2">
    <source>
        <dbReference type="EMBL" id="CAB4142745.1"/>
    </source>
</evidence>
<proteinExistence type="predicted"/>
<name>A0A6J5M6V2_9CAUD</name>
<organism evidence="2">
    <name type="scientific">uncultured Caudovirales phage</name>
    <dbReference type="NCBI Taxonomy" id="2100421"/>
    <lineage>
        <taxon>Viruses</taxon>
        <taxon>Duplodnaviria</taxon>
        <taxon>Heunggongvirae</taxon>
        <taxon>Uroviricota</taxon>
        <taxon>Caudoviricetes</taxon>
        <taxon>Peduoviridae</taxon>
        <taxon>Maltschvirus</taxon>
        <taxon>Maltschvirus maltsch</taxon>
    </lineage>
</organism>